<sequence>MGRVSSDGLPVAFFSVGDGGEDATRRRTVSSEYRKKLLQYKELESRVRTGKTYCFKEGIAKTEDDLKSLQSVGQIIGEVLRPLDHERCKNIARVPFIVILSIYKGYMRSMLEILSVGLVMTHFCPSV</sequence>
<comment type="caution">
    <text evidence="1">The sequence shown here is derived from an EMBL/GenBank/DDBJ whole genome shotgun (WGS) entry which is preliminary data.</text>
</comment>
<accession>A0ABN7ECD5</accession>
<reference evidence="2" key="1">
    <citation type="journal article" date="2020" name="Sci. Rep.">
        <title>Chromosome-scale genome assembly for the duckweed Spirodela intermedia, integrating cytogenetic maps, PacBio and Oxford Nanopore libraries.</title>
        <authorList>
            <person name="Hoang P.T.N."/>
            <person name="Fiebig A."/>
            <person name="Novak P."/>
            <person name="Macas J."/>
            <person name="Cao H.X."/>
            <person name="Stepanenko A."/>
            <person name="Chen G."/>
            <person name="Borisjuk N."/>
            <person name="Scholz U."/>
            <person name="Schubert I."/>
        </authorList>
    </citation>
    <scope>NUCLEOTIDE SEQUENCE [LARGE SCALE GENOMIC DNA]</scope>
</reference>
<keyword evidence="2" id="KW-1185">Reference proteome</keyword>
<gene>
    <name evidence="1" type="ORF">SI7747_UN021918</name>
</gene>
<evidence type="ECO:0000313" key="2">
    <source>
        <dbReference type="Proteomes" id="UP001189122"/>
    </source>
</evidence>
<organism evidence="1 2">
    <name type="scientific">Spirodela intermedia</name>
    <name type="common">Intermediate duckweed</name>
    <dbReference type="NCBI Taxonomy" id="51605"/>
    <lineage>
        <taxon>Eukaryota</taxon>
        <taxon>Viridiplantae</taxon>
        <taxon>Streptophyta</taxon>
        <taxon>Embryophyta</taxon>
        <taxon>Tracheophyta</taxon>
        <taxon>Spermatophyta</taxon>
        <taxon>Magnoliopsida</taxon>
        <taxon>Liliopsida</taxon>
        <taxon>Araceae</taxon>
        <taxon>Lemnoideae</taxon>
        <taxon>Spirodela</taxon>
    </lineage>
</organism>
<dbReference type="EMBL" id="CACRZD030000365">
    <property type="protein sequence ID" value="CAA6675576.1"/>
    <property type="molecule type" value="Genomic_DNA"/>
</dbReference>
<proteinExistence type="predicted"/>
<name>A0ABN7ECD5_SPIIN</name>
<dbReference type="Proteomes" id="UP001189122">
    <property type="component" value="Unassembled WGS sequence"/>
</dbReference>
<evidence type="ECO:0000313" key="1">
    <source>
        <dbReference type="EMBL" id="CAA6675576.1"/>
    </source>
</evidence>
<protein>
    <submittedName>
        <fullName evidence="1">Uncharacterized protein</fullName>
    </submittedName>
</protein>